<dbReference type="Gene3D" id="1.10.10.60">
    <property type="entry name" value="Homeodomain-like"/>
    <property type="match status" value="1"/>
</dbReference>
<dbReference type="SMART" id="SM00342">
    <property type="entry name" value="HTH_ARAC"/>
    <property type="match status" value="1"/>
</dbReference>
<proteinExistence type="predicted"/>
<sequence length="336" mass="36823">MQRSEPGVPALAFAQLLASPAIDPDSAEQFRAIMAREGTGELSLIRTQEQAPLRWFREVYPDLDAEQATKLGIACAEQAQLTSFGPLSVPLVSAGTVAQVVQLLTYLPVITEAVTTQSDPQRDDLTIRLTGNAADPDLDCLAVTYCGLALMRLVDRLVDDASEVTMHSRWPEPSSGAREAWPGARLIFNAPLSYVHIPERTLHAACRFPDPVAYDVAVTSLQQALERQGGSRDFTRRVRALLDDGPGVRTIQSVANEFSISSSTLKRRLAAEGTSFRELLQESLLDRARIRLLDRSTSVSEVAAELGYSDLTNFSHAFKGWTGSSPSHFRRAHQHP</sequence>
<evidence type="ECO:0000256" key="3">
    <source>
        <dbReference type="ARBA" id="ARBA00023163"/>
    </source>
</evidence>
<dbReference type="Pfam" id="PF12833">
    <property type="entry name" value="HTH_18"/>
    <property type="match status" value="1"/>
</dbReference>
<evidence type="ECO:0000256" key="1">
    <source>
        <dbReference type="ARBA" id="ARBA00023015"/>
    </source>
</evidence>
<dbReference type="GO" id="GO:0000976">
    <property type="term" value="F:transcription cis-regulatory region binding"/>
    <property type="evidence" value="ECO:0007669"/>
    <property type="project" value="TreeGrafter"/>
</dbReference>
<evidence type="ECO:0000259" key="4">
    <source>
        <dbReference type="PROSITE" id="PS01124"/>
    </source>
</evidence>
<dbReference type="InterPro" id="IPR018060">
    <property type="entry name" value="HTH_AraC"/>
</dbReference>
<keyword evidence="6" id="KW-1185">Reference proteome</keyword>
<evidence type="ECO:0000313" key="5">
    <source>
        <dbReference type="EMBL" id="PAY21790.1"/>
    </source>
</evidence>
<evidence type="ECO:0000313" key="6">
    <source>
        <dbReference type="Proteomes" id="UP000218810"/>
    </source>
</evidence>
<dbReference type="Pfam" id="PF12625">
    <property type="entry name" value="Arabinose_bd"/>
    <property type="match status" value="1"/>
</dbReference>
<keyword evidence="1" id="KW-0805">Transcription regulation</keyword>
<organism evidence="5 6">
    <name type="scientific">Dietzia natronolimnaea</name>
    <dbReference type="NCBI Taxonomy" id="161920"/>
    <lineage>
        <taxon>Bacteria</taxon>
        <taxon>Bacillati</taxon>
        <taxon>Actinomycetota</taxon>
        <taxon>Actinomycetes</taxon>
        <taxon>Mycobacteriales</taxon>
        <taxon>Dietziaceae</taxon>
        <taxon>Dietzia</taxon>
    </lineage>
</organism>
<dbReference type="InterPro" id="IPR032687">
    <property type="entry name" value="AraC-type_N"/>
</dbReference>
<dbReference type="AlphaFoldDB" id="A0A2A2WKS1"/>
<dbReference type="EMBL" id="NTGA01000043">
    <property type="protein sequence ID" value="PAY21790.1"/>
    <property type="molecule type" value="Genomic_DNA"/>
</dbReference>
<dbReference type="InterPro" id="IPR020449">
    <property type="entry name" value="Tscrpt_reg_AraC-type_HTH"/>
</dbReference>
<dbReference type="OrthoDB" id="5241536at2"/>
<dbReference type="PRINTS" id="PR00032">
    <property type="entry name" value="HTHARAC"/>
</dbReference>
<dbReference type="Proteomes" id="UP000218810">
    <property type="component" value="Unassembled WGS sequence"/>
</dbReference>
<dbReference type="PANTHER" id="PTHR47894">
    <property type="entry name" value="HTH-TYPE TRANSCRIPTIONAL REGULATOR GADX"/>
    <property type="match status" value="1"/>
</dbReference>
<dbReference type="GO" id="GO:0005829">
    <property type="term" value="C:cytosol"/>
    <property type="evidence" value="ECO:0007669"/>
    <property type="project" value="TreeGrafter"/>
</dbReference>
<keyword evidence="3" id="KW-0804">Transcription</keyword>
<protein>
    <submittedName>
        <fullName evidence="5">AraC family transcriptional regulator</fullName>
    </submittedName>
</protein>
<reference evidence="6" key="1">
    <citation type="submission" date="2017-09" db="EMBL/GenBank/DDBJ databases">
        <authorList>
            <person name="Zhang Y."/>
            <person name="Huang X."/>
            <person name="Liu J."/>
            <person name="Lu L."/>
            <person name="Peng K."/>
        </authorList>
    </citation>
    <scope>NUCLEOTIDE SEQUENCE [LARGE SCALE GENOMIC DNA]</scope>
    <source>
        <strain evidence="6">S-XJ-1</strain>
    </source>
</reference>
<name>A0A2A2WKS1_9ACTN</name>
<comment type="caution">
    <text evidence="5">The sequence shown here is derived from an EMBL/GenBank/DDBJ whole genome shotgun (WGS) entry which is preliminary data.</text>
</comment>
<dbReference type="RefSeq" id="WP_069389784.1">
    <property type="nucleotide sequence ID" value="NZ_NTGA01000043.1"/>
</dbReference>
<accession>A0A2A2WKS1</accession>
<dbReference type="PANTHER" id="PTHR47894:SF1">
    <property type="entry name" value="HTH-TYPE TRANSCRIPTIONAL REGULATOR VQSM"/>
    <property type="match status" value="1"/>
</dbReference>
<feature type="domain" description="HTH araC/xylS-type" evidence="4">
    <location>
        <begin position="232"/>
        <end position="332"/>
    </location>
</feature>
<dbReference type="PROSITE" id="PS01124">
    <property type="entry name" value="HTH_ARAC_FAMILY_2"/>
    <property type="match status" value="1"/>
</dbReference>
<evidence type="ECO:0000256" key="2">
    <source>
        <dbReference type="ARBA" id="ARBA00023125"/>
    </source>
</evidence>
<gene>
    <name evidence="5" type="ORF">CEY15_16980</name>
</gene>
<dbReference type="SUPFAM" id="SSF46689">
    <property type="entry name" value="Homeodomain-like"/>
    <property type="match status" value="1"/>
</dbReference>
<dbReference type="InterPro" id="IPR009057">
    <property type="entry name" value="Homeodomain-like_sf"/>
</dbReference>
<dbReference type="GO" id="GO:0003700">
    <property type="term" value="F:DNA-binding transcription factor activity"/>
    <property type="evidence" value="ECO:0007669"/>
    <property type="project" value="InterPro"/>
</dbReference>
<keyword evidence="2" id="KW-0238">DNA-binding</keyword>